<keyword evidence="7" id="KW-1185">Reference proteome</keyword>
<feature type="domain" description="HPt" evidence="5">
    <location>
        <begin position="72"/>
        <end position="167"/>
    </location>
</feature>
<dbReference type="GO" id="GO:0005634">
    <property type="term" value="C:nucleus"/>
    <property type="evidence" value="ECO:0007669"/>
    <property type="project" value="UniProtKB-SubCell"/>
</dbReference>
<comment type="caution">
    <text evidence="3">Lacks conserved residue(s) required for the propagation of feature annotation.</text>
</comment>
<dbReference type="Pfam" id="PF01627">
    <property type="entry name" value="Hpt"/>
    <property type="match status" value="1"/>
</dbReference>
<sequence length="187" mass="22066">MESDLHQQIANMRQSLFDEVFSLTFSIELICSFHFILIRQSEWSIEKSLFLKLQEILGDYYKTLEMLSDKYHPNFAEEVVTMYFTDSTERLVTIEQALDKSPLNFDVLDRYLYKLKGSSASIGAKQVWATINEMRDRLKERDIEGSKTVLEQLKKDHDNFRGRIEPYFQMLRQVGSSETSQQLKQEK</sequence>
<evidence type="ECO:0000313" key="7">
    <source>
        <dbReference type="Proteomes" id="UP001187192"/>
    </source>
</evidence>
<dbReference type="InterPro" id="IPR036641">
    <property type="entry name" value="HPT_dom_sf"/>
</dbReference>
<accession>A0AA88A791</accession>
<dbReference type="GO" id="GO:0009927">
    <property type="term" value="F:histidine phosphotransfer kinase activity"/>
    <property type="evidence" value="ECO:0007669"/>
    <property type="project" value="UniProtKB-UniRule"/>
</dbReference>
<dbReference type="GO" id="GO:0005829">
    <property type="term" value="C:cytosol"/>
    <property type="evidence" value="ECO:0007669"/>
    <property type="project" value="UniProtKB-SubCell"/>
</dbReference>
<dbReference type="GO" id="GO:0043424">
    <property type="term" value="F:protein histidine kinase binding"/>
    <property type="evidence" value="ECO:0007669"/>
    <property type="project" value="UniProtKB-UniRule"/>
</dbReference>
<evidence type="ECO:0000256" key="4">
    <source>
        <dbReference type="RuleBase" id="RU369004"/>
    </source>
</evidence>
<dbReference type="InterPro" id="IPR008207">
    <property type="entry name" value="Sig_transdc_His_kin_Hpt_dom"/>
</dbReference>
<dbReference type="PROSITE" id="PS50894">
    <property type="entry name" value="HPT"/>
    <property type="match status" value="1"/>
</dbReference>
<dbReference type="Gene3D" id="1.20.120.160">
    <property type="entry name" value="HPT domain"/>
    <property type="match status" value="1"/>
</dbReference>
<dbReference type="AlphaFoldDB" id="A0AA88A791"/>
<reference evidence="6" key="1">
    <citation type="submission" date="2023-07" db="EMBL/GenBank/DDBJ databases">
        <title>draft genome sequence of fig (Ficus carica).</title>
        <authorList>
            <person name="Takahashi T."/>
            <person name="Nishimura K."/>
        </authorList>
    </citation>
    <scope>NUCLEOTIDE SEQUENCE</scope>
</reference>
<dbReference type="Gramene" id="FCD_00008301-RA">
    <property type="protein sequence ID" value="FCD_00008301-RA:cds"/>
    <property type="gene ID" value="FCD_00008301"/>
</dbReference>
<name>A0AA88A791_FICCA</name>
<protein>
    <recommendedName>
        <fullName evidence="4">Histidine-containing phosphotransfer protein</fullName>
    </recommendedName>
</protein>
<evidence type="ECO:0000313" key="6">
    <source>
        <dbReference type="EMBL" id="GMN50624.1"/>
    </source>
</evidence>
<evidence type="ECO:0000259" key="5">
    <source>
        <dbReference type="PROSITE" id="PS50894"/>
    </source>
</evidence>
<dbReference type="PANTHER" id="PTHR28242">
    <property type="entry name" value="PHOSPHORELAY INTERMEDIATE PROTEIN YPD1"/>
    <property type="match status" value="1"/>
</dbReference>
<keyword evidence="2 4" id="KW-0902">Two-component regulatory system</keyword>
<comment type="function">
    <text evidence="4">Functions as a two-component phosphorelay mediators between cytokinin sensor histidine kinases and response regulators (B-type ARRs). Plays an important role in propagating cytokinin signal transduction.</text>
</comment>
<dbReference type="SUPFAM" id="SSF47226">
    <property type="entry name" value="Histidine-containing phosphotransfer domain, HPT domain"/>
    <property type="match status" value="1"/>
</dbReference>
<dbReference type="Proteomes" id="UP001187192">
    <property type="component" value="Unassembled WGS sequence"/>
</dbReference>
<evidence type="ECO:0000256" key="2">
    <source>
        <dbReference type="ARBA" id="ARBA00023012"/>
    </source>
</evidence>
<gene>
    <name evidence="6" type="ORF">TIFTF001_019778</name>
</gene>
<comment type="domain">
    <text evidence="4">Histidine-containing phosphotransfer domain (HPt) contains an active histidine that mediates the phosphotransfer.</text>
</comment>
<dbReference type="GO" id="GO:0009736">
    <property type="term" value="P:cytokinin-activated signaling pathway"/>
    <property type="evidence" value="ECO:0007669"/>
    <property type="project" value="UniProtKB-KW"/>
</dbReference>
<evidence type="ECO:0000256" key="3">
    <source>
        <dbReference type="PROSITE-ProRule" id="PRU00110"/>
    </source>
</evidence>
<keyword evidence="1 4" id="KW-0932">Cytokinin signaling pathway</keyword>
<dbReference type="PANTHER" id="PTHR28242:SF41">
    <property type="entry name" value="HISTIDINE CONTAINING PHOSPHOTRANSFER PROTEIN"/>
    <property type="match status" value="1"/>
</dbReference>
<proteinExistence type="predicted"/>
<dbReference type="GO" id="GO:0000160">
    <property type="term" value="P:phosphorelay signal transduction system"/>
    <property type="evidence" value="ECO:0007669"/>
    <property type="project" value="UniProtKB-UniRule"/>
</dbReference>
<dbReference type="EMBL" id="BTGU01000034">
    <property type="protein sequence ID" value="GMN50624.1"/>
    <property type="molecule type" value="Genomic_DNA"/>
</dbReference>
<evidence type="ECO:0000256" key="1">
    <source>
        <dbReference type="ARBA" id="ARBA00022864"/>
    </source>
</evidence>
<organism evidence="6 7">
    <name type="scientific">Ficus carica</name>
    <name type="common">Common fig</name>
    <dbReference type="NCBI Taxonomy" id="3494"/>
    <lineage>
        <taxon>Eukaryota</taxon>
        <taxon>Viridiplantae</taxon>
        <taxon>Streptophyta</taxon>
        <taxon>Embryophyta</taxon>
        <taxon>Tracheophyta</taxon>
        <taxon>Spermatophyta</taxon>
        <taxon>Magnoliopsida</taxon>
        <taxon>eudicotyledons</taxon>
        <taxon>Gunneridae</taxon>
        <taxon>Pentapetalae</taxon>
        <taxon>rosids</taxon>
        <taxon>fabids</taxon>
        <taxon>Rosales</taxon>
        <taxon>Moraceae</taxon>
        <taxon>Ficeae</taxon>
        <taxon>Ficus</taxon>
    </lineage>
</organism>
<comment type="subcellular location">
    <subcellularLocation>
        <location evidence="4">Cytoplasm</location>
        <location evidence="4">Cytosol</location>
    </subcellularLocation>
    <subcellularLocation>
        <location evidence="4">Nucleus</location>
    </subcellularLocation>
</comment>
<dbReference type="InterPro" id="IPR045871">
    <property type="entry name" value="AHP1-5/YPD1"/>
</dbReference>
<comment type="caution">
    <text evidence="6">The sequence shown here is derived from an EMBL/GenBank/DDBJ whole genome shotgun (WGS) entry which is preliminary data.</text>
</comment>